<dbReference type="RefSeq" id="WP_161704581.1">
    <property type="nucleotide sequence ID" value="NZ_JAAAMU010000025.1"/>
</dbReference>
<accession>A0A7X4YUY9</accession>
<evidence type="ECO:0000313" key="3">
    <source>
        <dbReference type="Proteomes" id="UP000558113"/>
    </source>
</evidence>
<feature type="compositionally biased region" description="Polar residues" evidence="1">
    <location>
        <begin position="669"/>
        <end position="692"/>
    </location>
</feature>
<dbReference type="SUPFAM" id="SSF51126">
    <property type="entry name" value="Pectin lyase-like"/>
    <property type="match status" value="1"/>
</dbReference>
<feature type="compositionally biased region" description="Polar residues" evidence="1">
    <location>
        <begin position="510"/>
        <end position="546"/>
    </location>
</feature>
<dbReference type="Gene3D" id="2.60.120.260">
    <property type="entry name" value="Galactose-binding domain-like"/>
    <property type="match status" value="3"/>
</dbReference>
<dbReference type="InterPro" id="IPR012334">
    <property type="entry name" value="Pectin_lyas_fold"/>
</dbReference>
<dbReference type="Proteomes" id="UP000558113">
    <property type="component" value="Unassembled WGS sequence"/>
</dbReference>
<protein>
    <submittedName>
        <fullName evidence="2">Uncharacterized protein</fullName>
    </submittedName>
</protein>
<comment type="caution">
    <text evidence="2">The sequence shown here is derived from an EMBL/GenBank/DDBJ whole genome shotgun (WGS) entry which is preliminary data.</text>
</comment>
<evidence type="ECO:0000313" key="2">
    <source>
        <dbReference type="EMBL" id="NBC73028.1"/>
    </source>
</evidence>
<dbReference type="Gene3D" id="2.160.20.10">
    <property type="entry name" value="Single-stranded right-handed beta-helix, Pectin lyase-like"/>
    <property type="match status" value="1"/>
</dbReference>
<proteinExistence type="predicted"/>
<feature type="region of interest" description="Disordered" evidence="1">
    <location>
        <begin position="510"/>
        <end position="555"/>
    </location>
</feature>
<keyword evidence="3" id="KW-1185">Reference proteome</keyword>
<organism evidence="2 3">
    <name type="scientific">Paenibacillus sacheonensis</name>
    <dbReference type="NCBI Taxonomy" id="742054"/>
    <lineage>
        <taxon>Bacteria</taxon>
        <taxon>Bacillati</taxon>
        <taxon>Bacillota</taxon>
        <taxon>Bacilli</taxon>
        <taxon>Bacillales</taxon>
        <taxon>Paenibacillaceae</taxon>
        <taxon>Paenibacillus</taxon>
    </lineage>
</organism>
<dbReference type="OrthoDB" id="3333873at2"/>
<dbReference type="InterPro" id="IPR006626">
    <property type="entry name" value="PbH1"/>
</dbReference>
<dbReference type="AlphaFoldDB" id="A0A7X4YUY9"/>
<evidence type="ECO:0000256" key="1">
    <source>
        <dbReference type="SAM" id="MobiDB-lite"/>
    </source>
</evidence>
<dbReference type="SMART" id="SM00710">
    <property type="entry name" value="PbH1"/>
    <property type="match status" value="6"/>
</dbReference>
<reference evidence="2 3" key="1">
    <citation type="submission" date="2020-01" db="EMBL/GenBank/DDBJ databases">
        <title>Paenibacillus soybeanensis sp. nov. isolated from the nodules of soybean (Glycine max(L.) Merr).</title>
        <authorList>
            <person name="Wang H."/>
        </authorList>
    </citation>
    <scope>NUCLEOTIDE SEQUENCE [LARGE SCALE GENOMIC DNA]</scope>
    <source>
        <strain evidence="2 3">DSM 23054</strain>
    </source>
</reference>
<dbReference type="EMBL" id="JAAAMU010000025">
    <property type="protein sequence ID" value="NBC73028.1"/>
    <property type="molecule type" value="Genomic_DNA"/>
</dbReference>
<feature type="region of interest" description="Disordered" evidence="1">
    <location>
        <begin position="669"/>
        <end position="693"/>
    </location>
</feature>
<dbReference type="InterPro" id="IPR011050">
    <property type="entry name" value="Pectin_lyase_fold/virulence"/>
</dbReference>
<sequence length="950" mass="101678">MGNVRNSIGAGLIALLLVWLGVSFPQPALANGTVYYVDSASGNDSNSGTATSSAWKSLAKVNSQTFQPGDQILFKAGGSWTGTLQPNGNGDSTGQITISMYGTGNKPHIEGNGAMQTVYLTNAAYWTISNLDISNNASNVARRYGIRITAQSPGIASKIYVQNNDIHDIDGDYRRGVDMYVNQAIWIGYPGTTTAANHMDDVRIEGNYIHDIKVIGIGIGQGDDAPNSAHYNTNVLVQNNTIVRTGADAIIVGHSTKPLIQYNQVLDAGANGTYNDTVLIAGIWSTSSLDPTWQYNEVGRTRMFQGDGTAFDTDWGAGGTHTYQYNYTHENQGGFFLNCVRCVAAVPLPNYNKSILRYNVSVNDVGAMVHFSDENLAVEVYNNTFYNSSGKMTVNNRSNVVNSAVKFYNNIFNFQTSPTDWGNADVNSNLYYPIPKYSGDTRGISANPKFVNPGSAGDGMSYAANYKLQPSSPAIDNGITIDNNGGQDLWGNPVGYNGFIDIGAHESQSANSVQNGSFDAAAPTQTPQGWSEWNDVNASSSSTSGPNPGLGSTAKLSHNNGGAAFKVSTFQDLYVQNGTYKVSFYTSRSANAGSSLVLKGWGGSDTYVATQNSSSWHKESYTVKVTTGYLQIGFYTDTGANTGQWADFDDVSVTRTLDPLNASFDAGAPTQTPQGWSEWNDVNASSASTSGPNPGLGSTAKLYHYNAGAAFKVSTFQDIYLPNGIYKVSFYTNRSANANSALVLKGWGGADIVENTENNSAWHKESYTVAVSTGYLQIAFFTDTGANTGQWAAFDDVSIEKTLEVQNNGGFDESAPTQTPQNWSEWNDVNASSTSTTGPNSGLGSTAKLAHNNSGAAFKVSTFQNITLPNGSYTVSFYTKRSANISTSLVLKGWGGSDTYVATQNNSAWHKESYTVTISTGYLQIGLYSDTGSNTGQWADFDDVTVTQNP</sequence>
<name>A0A7X4YUY9_9BACL</name>
<gene>
    <name evidence="2" type="ORF">GT003_29055</name>
</gene>